<dbReference type="RefSeq" id="WP_146871391.1">
    <property type="nucleotide sequence ID" value="NZ_VJWE01000014.1"/>
</dbReference>
<organism evidence="2 3">
    <name type="scientific">Acidovorax delafieldii</name>
    <name type="common">Pseudomonas delafieldii</name>
    <dbReference type="NCBI Taxonomy" id="47920"/>
    <lineage>
        <taxon>Bacteria</taxon>
        <taxon>Pseudomonadati</taxon>
        <taxon>Pseudomonadota</taxon>
        <taxon>Betaproteobacteria</taxon>
        <taxon>Burkholderiales</taxon>
        <taxon>Comamonadaceae</taxon>
        <taxon>Acidovorax</taxon>
    </lineage>
</organism>
<name>A0A561XKC4_ACIDE</name>
<sequence>MPRTPPPLPAIRTIGLMQPMTWLVLAWRDMARAGWISFAHGLALTLFGAAIFAVAHHRFWLLAGALSGFLVVAPVLATSLYALSRALERGEAANLGVVLKTWLNWQNSHVNKWGSDYWCMLQFGALLALAASGWVMTSAALITLLAPVPIETPLDFLRHVVMARDGWLFEIWLALGSLMAAPIFASSVVAMPLLLDRRATLLQAVLTGWQAVITNPLPMAFWAAIILGFTLLGLGSLLLGLIAVMPMLGHASWHAYRDLVDASSLPERDLVAPAVPAAPVRRPGGTS</sequence>
<feature type="transmembrane region" description="Helical" evidence="1">
    <location>
        <begin position="123"/>
        <end position="146"/>
    </location>
</feature>
<comment type="caution">
    <text evidence="2">The sequence shown here is derived from an EMBL/GenBank/DDBJ whole genome shotgun (WGS) entry which is preliminary data.</text>
</comment>
<dbReference type="GeneID" id="51111978"/>
<dbReference type="EMBL" id="VJWE01000014">
    <property type="protein sequence ID" value="TWG36536.1"/>
    <property type="molecule type" value="Genomic_DNA"/>
</dbReference>
<keyword evidence="1" id="KW-1133">Transmembrane helix</keyword>
<keyword evidence="1" id="KW-0812">Transmembrane</keyword>
<reference evidence="2 3" key="1">
    <citation type="journal article" date="2015" name="Stand. Genomic Sci.">
        <title>Genomic Encyclopedia of Bacterial and Archaeal Type Strains, Phase III: the genomes of soil and plant-associated and newly described type strains.</title>
        <authorList>
            <person name="Whitman W.B."/>
            <person name="Woyke T."/>
            <person name="Klenk H.P."/>
            <person name="Zhou Y."/>
            <person name="Lilburn T.G."/>
            <person name="Beck B.J."/>
            <person name="De Vos P."/>
            <person name="Vandamme P."/>
            <person name="Eisen J.A."/>
            <person name="Garrity G."/>
            <person name="Hugenholtz P."/>
            <person name="Kyrpides N.C."/>
        </authorList>
    </citation>
    <scope>NUCLEOTIDE SEQUENCE [LARGE SCALE GENOMIC DNA]</scope>
    <source>
        <strain evidence="2 3">DSM 64</strain>
    </source>
</reference>
<keyword evidence="1" id="KW-0472">Membrane</keyword>
<evidence type="ECO:0000256" key="1">
    <source>
        <dbReference type="SAM" id="Phobius"/>
    </source>
</evidence>
<feature type="transmembrane region" description="Helical" evidence="1">
    <location>
        <begin position="33"/>
        <end position="52"/>
    </location>
</feature>
<dbReference type="Pfam" id="PF09955">
    <property type="entry name" value="DUF2189"/>
    <property type="match status" value="1"/>
</dbReference>
<evidence type="ECO:0000313" key="3">
    <source>
        <dbReference type="Proteomes" id="UP000321485"/>
    </source>
</evidence>
<accession>A0A561XKC4</accession>
<gene>
    <name evidence="2" type="ORF">ATF69_2923</name>
</gene>
<feature type="transmembrane region" description="Helical" evidence="1">
    <location>
        <begin position="167"/>
        <end position="195"/>
    </location>
</feature>
<dbReference type="InterPro" id="IPR018692">
    <property type="entry name" value="DUF2189"/>
</dbReference>
<evidence type="ECO:0000313" key="2">
    <source>
        <dbReference type="EMBL" id="TWG36536.1"/>
    </source>
</evidence>
<protein>
    <submittedName>
        <fullName evidence="2">Putative membrane protein</fullName>
    </submittedName>
</protein>
<proteinExistence type="predicted"/>
<dbReference type="Proteomes" id="UP000321485">
    <property type="component" value="Unassembled WGS sequence"/>
</dbReference>
<feature type="transmembrane region" description="Helical" evidence="1">
    <location>
        <begin position="219"/>
        <end position="244"/>
    </location>
</feature>
<feature type="transmembrane region" description="Helical" evidence="1">
    <location>
        <begin position="59"/>
        <end position="83"/>
    </location>
</feature>
<dbReference type="AlphaFoldDB" id="A0A561XKC4"/>